<gene>
    <name evidence="1" type="ORF">CE91St55_14240</name>
</gene>
<dbReference type="Pfam" id="PF20765">
    <property type="entry name" value="Phage_tail_terminator_8"/>
    <property type="match status" value="1"/>
</dbReference>
<dbReference type="InterPro" id="IPR049254">
    <property type="entry name" value="Phage_tail_terminator"/>
</dbReference>
<accession>A0A413XDA1</accession>
<dbReference type="AlphaFoldDB" id="A0A413XDA1"/>
<sequence>MIFTLEKLIDSIIGMLKQNFPGIKAYSNPNQQGTNPPCFFVFFMPSSMESEMDRRIRRVIGIDIVYLTKRNIPDAYDQLNAVADKLDEVMERIAYVNGEESAELWPSEREWKIDDGELHYQFTLKVIVSNPDNSPIIDSMEQYKGGVKDAENTVQDG</sequence>
<evidence type="ECO:0000313" key="1">
    <source>
        <dbReference type="EMBL" id="GKG99442.1"/>
    </source>
</evidence>
<dbReference type="Proteomes" id="UP001055091">
    <property type="component" value="Unassembled WGS sequence"/>
</dbReference>
<name>A0A413XDA1_9FIRM</name>
<proteinExistence type="predicted"/>
<comment type="caution">
    <text evidence="1">The sequence shown here is derived from an EMBL/GenBank/DDBJ whole genome shotgun (WGS) entry which is preliminary data.</text>
</comment>
<protein>
    <submittedName>
        <fullName evidence="1">Uncharacterized protein</fullName>
    </submittedName>
</protein>
<organism evidence="1 2">
    <name type="scientific">Hungatella hathewayi</name>
    <dbReference type="NCBI Taxonomy" id="154046"/>
    <lineage>
        <taxon>Bacteria</taxon>
        <taxon>Bacillati</taxon>
        <taxon>Bacillota</taxon>
        <taxon>Clostridia</taxon>
        <taxon>Lachnospirales</taxon>
        <taxon>Lachnospiraceae</taxon>
        <taxon>Hungatella</taxon>
    </lineage>
</organism>
<evidence type="ECO:0000313" key="2">
    <source>
        <dbReference type="Proteomes" id="UP001055091"/>
    </source>
</evidence>
<dbReference type="RefSeq" id="WP_118076812.1">
    <property type="nucleotide sequence ID" value="NZ_BQNJ01000001.1"/>
</dbReference>
<dbReference type="EMBL" id="BQNJ01000001">
    <property type="protein sequence ID" value="GKG99442.1"/>
    <property type="molecule type" value="Genomic_DNA"/>
</dbReference>
<reference evidence="1" key="1">
    <citation type="submission" date="2022-01" db="EMBL/GenBank/DDBJ databases">
        <title>Novel bile acid biosynthetic pathways are enriched in the microbiome of centenarians.</title>
        <authorList>
            <person name="Sato Y."/>
            <person name="Atarashi K."/>
            <person name="Plichta R.D."/>
            <person name="Arai Y."/>
            <person name="Sasajima S."/>
            <person name="Kearney M.S."/>
            <person name="Suda W."/>
            <person name="Takeshita K."/>
            <person name="Sasaki T."/>
            <person name="Okamoto S."/>
            <person name="Skelly N.A."/>
            <person name="Okamura Y."/>
            <person name="Vlamakis H."/>
            <person name="Li Y."/>
            <person name="Tanoue T."/>
            <person name="Takei H."/>
            <person name="Nittono H."/>
            <person name="Narushima S."/>
            <person name="Irie J."/>
            <person name="Itoh H."/>
            <person name="Moriya K."/>
            <person name="Sugiura Y."/>
            <person name="Suematsu M."/>
            <person name="Moritoki N."/>
            <person name="Shibata S."/>
            <person name="Littman R.D."/>
            <person name="Fischbach A.M."/>
            <person name="Uwamino Y."/>
            <person name="Inoue T."/>
            <person name="Honda A."/>
            <person name="Hattori M."/>
            <person name="Murai T."/>
            <person name="Xavier J.R."/>
            <person name="Hirose N."/>
            <person name="Honda K."/>
        </authorList>
    </citation>
    <scope>NUCLEOTIDE SEQUENCE</scope>
    <source>
        <strain evidence="1">CE91-St55</strain>
    </source>
</reference>